<gene>
    <name evidence="1" type="ORF">FOY91_02650</name>
</gene>
<organism evidence="1 2">
    <name type="scientific">Alterirhizorhabdus solaris</name>
    <dbReference type="NCBI Taxonomy" id="2529389"/>
    <lineage>
        <taxon>Bacteria</taxon>
        <taxon>Pseudomonadati</taxon>
        <taxon>Pseudomonadota</taxon>
        <taxon>Alphaproteobacteria</taxon>
        <taxon>Sphingomonadales</taxon>
        <taxon>Rhizorhabdaceae</taxon>
        <taxon>Alterirhizorhabdus</taxon>
    </lineage>
</organism>
<name>A0A558RC16_9SPHN</name>
<dbReference type="EMBL" id="VNIM01000005">
    <property type="protein sequence ID" value="TVV76959.1"/>
    <property type="molecule type" value="Genomic_DNA"/>
</dbReference>
<evidence type="ECO:0000313" key="2">
    <source>
        <dbReference type="Proteomes" id="UP000318681"/>
    </source>
</evidence>
<evidence type="ECO:0000313" key="1">
    <source>
        <dbReference type="EMBL" id="TVV76959.1"/>
    </source>
</evidence>
<proteinExistence type="predicted"/>
<dbReference type="OrthoDB" id="9155471at2"/>
<dbReference type="Proteomes" id="UP000318681">
    <property type="component" value="Unassembled WGS sequence"/>
</dbReference>
<keyword evidence="2" id="KW-1185">Reference proteome</keyword>
<protein>
    <submittedName>
        <fullName evidence="1">Uncharacterized protein</fullName>
    </submittedName>
</protein>
<dbReference type="RefSeq" id="WP_145147845.1">
    <property type="nucleotide sequence ID" value="NZ_VNIM01000005.1"/>
</dbReference>
<reference evidence="1 2" key="1">
    <citation type="submission" date="2019-07" db="EMBL/GenBank/DDBJ databases">
        <title>Sphingomonas solaris sp. nov., isolated from a solar panel from Boston, Massachusetts.</title>
        <authorList>
            <person name="Tanner K."/>
            <person name="Pascual J."/>
            <person name="Mancuso C."/>
            <person name="Pereto J."/>
            <person name="Khalil A."/>
            <person name="Vilanova C."/>
        </authorList>
    </citation>
    <scope>NUCLEOTIDE SEQUENCE [LARGE SCALE GENOMIC DNA]</scope>
    <source>
        <strain evidence="1 2">R4DWN</strain>
    </source>
</reference>
<dbReference type="AlphaFoldDB" id="A0A558RC16"/>
<sequence>MEELTGLVTSGLLAPGSKSERRGIYLDTAAGRFVLRRPGANAFSDPVLEKLVGRRITAFGEMRDYILLLADWRAVHDD</sequence>
<comment type="caution">
    <text evidence="1">The sequence shown here is derived from an EMBL/GenBank/DDBJ whole genome shotgun (WGS) entry which is preliminary data.</text>
</comment>
<accession>A0A558RC16</accession>